<keyword evidence="2" id="KW-1185">Reference proteome</keyword>
<accession>A0A2S1LY63</accession>
<dbReference type="Proteomes" id="UP000244655">
    <property type="component" value="Chromosome"/>
</dbReference>
<dbReference type="EMBL" id="CP025785">
    <property type="protein sequence ID" value="AWG43216.1"/>
    <property type="molecule type" value="Genomic_DNA"/>
</dbReference>
<dbReference type="OrthoDB" id="349962at2"/>
<organism evidence="1 2">
    <name type="scientific">Candidatus Borreliella tachyglossi</name>
    <dbReference type="NCBI Taxonomy" id="1964448"/>
    <lineage>
        <taxon>Bacteria</taxon>
        <taxon>Pseudomonadati</taxon>
        <taxon>Spirochaetota</taxon>
        <taxon>Spirochaetia</taxon>
        <taxon>Spirochaetales</taxon>
        <taxon>Borreliaceae</taxon>
        <taxon>Borreliella</taxon>
    </lineage>
</organism>
<sequence length="510" mass="59484">MFNRELTPEQVRQKRLREVKSNLGRINNFFNASKIQALPQFAKFIYGFYKTFAPLKFFVQRYKNSNKIIQFVVEKYLNESQRRALDYIYSFSASDVVSFTPDVPKNLNNNLSYLFKNITQEQIKLIDETCGALDIFFELVSYPYYSIIKNFDNLLPEDDLAYKPRFSAVGCGLILDELKDFLECIYSVRDFAIWKNLYDILLEVYGDKGNFPIKPNIWLKMLTSIVEINKNKEILYLIRYVSGDPDYFPISNTKKSKPMARTFFNDLTKHVANEIEKIKVFQKNSKSKIIAEKLFPGVTPLSLDNYSERMNTKITSKIVSTAGYVYYELLGYLKTYAINFVKKDLNDIINILIIKGQWKVMEISRNMSNDMHSLISTYSSLIDFDNNLGDHGNYGNRINALLHRASVGDKSSEKLLLNIIADINKKAFVLLNEYYSRIYSMEQRLKDCLEDYMKSSSERELIYNWKELDTDLAKSYGNNVSFGSMIKNIVGNLSLFLRLMDLYLERKHTV</sequence>
<gene>
    <name evidence="1" type="ORF">CR532_01800</name>
</gene>
<proteinExistence type="predicted"/>
<dbReference type="RefSeq" id="WP_108729613.1">
    <property type="nucleotide sequence ID" value="NZ_CP025785.1"/>
</dbReference>
<protein>
    <submittedName>
        <fullName evidence="1">Uncharacterized protein</fullName>
    </submittedName>
</protein>
<dbReference type="AlphaFoldDB" id="A0A2S1LY63"/>
<name>A0A2S1LY63_9SPIR</name>
<reference evidence="1 2" key="1">
    <citation type="submission" date="2018-01" db="EMBL/GenBank/DDBJ databases">
        <title>Genome sequence of Borrelia tachyglossi.</title>
        <authorList>
            <person name="Gofton A.W."/>
        </authorList>
    </citation>
    <scope>NUCLEOTIDE SEQUENCE [LARGE SCALE GENOMIC DNA]</scope>
    <source>
        <strain evidence="1 2">Bc-F10-1268</strain>
    </source>
</reference>
<evidence type="ECO:0000313" key="2">
    <source>
        <dbReference type="Proteomes" id="UP000244655"/>
    </source>
</evidence>
<evidence type="ECO:0000313" key="1">
    <source>
        <dbReference type="EMBL" id="AWG43216.1"/>
    </source>
</evidence>